<organism evidence="9 10">
    <name type="scientific">Tautonia plasticadhaerens</name>
    <dbReference type="NCBI Taxonomy" id="2527974"/>
    <lineage>
        <taxon>Bacteria</taxon>
        <taxon>Pseudomonadati</taxon>
        <taxon>Planctomycetota</taxon>
        <taxon>Planctomycetia</taxon>
        <taxon>Isosphaerales</taxon>
        <taxon>Isosphaeraceae</taxon>
        <taxon>Tautonia</taxon>
    </lineage>
</organism>
<dbReference type="SUPFAM" id="SSF48013">
    <property type="entry name" value="NusB-like"/>
    <property type="match status" value="1"/>
</dbReference>
<name>A0A518GZE5_9BACT</name>
<dbReference type="GO" id="GO:0003723">
    <property type="term" value="F:RNA binding"/>
    <property type="evidence" value="ECO:0007669"/>
    <property type="project" value="UniProtKB-UniRule"/>
</dbReference>
<feature type="compositionally biased region" description="Basic and acidic residues" evidence="7">
    <location>
        <begin position="25"/>
        <end position="70"/>
    </location>
</feature>
<evidence type="ECO:0000256" key="6">
    <source>
        <dbReference type="HAMAP-Rule" id="MF_00073"/>
    </source>
</evidence>
<evidence type="ECO:0000256" key="4">
    <source>
        <dbReference type="ARBA" id="ARBA00023015"/>
    </source>
</evidence>
<protein>
    <recommendedName>
        <fullName evidence="6">Transcription antitermination protein NusB</fullName>
    </recommendedName>
    <alternativeName>
        <fullName evidence="6">Antitermination factor NusB</fullName>
    </alternativeName>
</protein>
<keyword evidence="10" id="KW-1185">Reference proteome</keyword>
<dbReference type="NCBIfam" id="TIGR01951">
    <property type="entry name" value="nusB"/>
    <property type="match status" value="1"/>
</dbReference>
<dbReference type="EMBL" id="CP036426">
    <property type="protein sequence ID" value="QDV33968.1"/>
    <property type="molecule type" value="Genomic_DNA"/>
</dbReference>
<comment type="similarity">
    <text evidence="1 6">Belongs to the NusB family.</text>
</comment>
<evidence type="ECO:0000256" key="2">
    <source>
        <dbReference type="ARBA" id="ARBA00022814"/>
    </source>
</evidence>
<evidence type="ECO:0000256" key="5">
    <source>
        <dbReference type="ARBA" id="ARBA00023163"/>
    </source>
</evidence>
<dbReference type="AlphaFoldDB" id="A0A518GZE5"/>
<proteinExistence type="inferred from homology"/>
<feature type="compositionally biased region" description="Low complexity" evidence="7">
    <location>
        <begin position="1"/>
        <end position="15"/>
    </location>
</feature>
<dbReference type="GO" id="GO:0031564">
    <property type="term" value="P:transcription antitermination"/>
    <property type="evidence" value="ECO:0007669"/>
    <property type="project" value="UniProtKB-KW"/>
</dbReference>
<feature type="region of interest" description="Disordered" evidence="7">
    <location>
        <begin position="1"/>
        <end position="85"/>
    </location>
</feature>
<dbReference type="KEGG" id="tpla:ElP_18490"/>
<gene>
    <name evidence="6" type="primary">nusB</name>
    <name evidence="9" type="ORF">ElP_18490</name>
</gene>
<reference evidence="9 10" key="1">
    <citation type="submission" date="2019-02" db="EMBL/GenBank/DDBJ databases">
        <title>Deep-cultivation of Planctomycetes and their phenomic and genomic characterization uncovers novel biology.</title>
        <authorList>
            <person name="Wiegand S."/>
            <person name="Jogler M."/>
            <person name="Boedeker C."/>
            <person name="Pinto D."/>
            <person name="Vollmers J."/>
            <person name="Rivas-Marin E."/>
            <person name="Kohn T."/>
            <person name="Peeters S.H."/>
            <person name="Heuer A."/>
            <person name="Rast P."/>
            <person name="Oberbeckmann S."/>
            <person name="Bunk B."/>
            <person name="Jeske O."/>
            <person name="Meyerdierks A."/>
            <person name="Storesund J.E."/>
            <person name="Kallscheuer N."/>
            <person name="Luecker S."/>
            <person name="Lage O.M."/>
            <person name="Pohl T."/>
            <person name="Merkel B.J."/>
            <person name="Hornburger P."/>
            <person name="Mueller R.-W."/>
            <person name="Bruemmer F."/>
            <person name="Labrenz M."/>
            <person name="Spormann A.M."/>
            <person name="Op den Camp H."/>
            <person name="Overmann J."/>
            <person name="Amann R."/>
            <person name="Jetten M.S.M."/>
            <person name="Mascher T."/>
            <person name="Medema M.H."/>
            <person name="Devos D.P."/>
            <person name="Kaster A.-K."/>
            <person name="Ovreas L."/>
            <person name="Rohde M."/>
            <person name="Galperin M.Y."/>
            <person name="Jogler C."/>
        </authorList>
    </citation>
    <scope>NUCLEOTIDE SEQUENCE [LARGE SCALE GENOMIC DNA]</scope>
    <source>
        <strain evidence="9 10">ElP</strain>
    </source>
</reference>
<evidence type="ECO:0000313" key="9">
    <source>
        <dbReference type="EMBL" id="QDV33968.1"/>
    </source>
</evidence>
<evidence type="ECO:0000256" key="1">
    <source>
        <dbReference type="ARBA" id="ARBA00005952"/>
    </source>
</evidence>
<sequence length="245" mass="27073">MPRVAPAAPSPAVRAEPPRPPPGDRPGRPRGREAGDARALHGGTSDRLRLVAEHEGRTEPPDRSVADRPTTDPATRPTMTRRTRGREIALQVLYQLEQNPDIPPEEVRGFIHRRLRDPELRRYADEMISGVRSNQRRLDELIGKVAENWSLERMAAIDRNILRLGAFELLHRPEAPVKVVINEALELAKRYSTAQSSRFVNGILDRLQGPALESRGGTPPADPDAPAEEAPPDSQAEPGPEPDPS</sequence>
<feature type="domain" description="NusB/RsmB/TIM44" evidence="8">
    <location>
        <begin position="85"/>
        <end position="207"/>
    </location>
</feature>
<keyword evidence="3 6" id="KW-0694">RNA-binding</keyword>
<comment type="function">
    <text evidence="6">Involved in transcription antitermination. Required for transcription of ribosomal RNA (rRNA) genes. Binds specifically to the boxA antiterminator sequence of the ribosomal RNA (rrn) operons.</text>
</comment>
<keyword evidence="5 6" id="KW-0804">Transcription</keyword>
<accession>A0A518GZE5</accession>
<dbReference type="PANTHER" id="PTHR11078">
    <property type="entry name" value="N UTILIZATION SUBSTANCE PROTEIN B-RELATED"/>
    <property type="match status" value="1"/>
</dbReference>
<dbReference type="CDD" id="cd00619">
    <property type="entry name" value="Terminator_NusB"/>
    <property type="match status" value="1"/>
</dbReference>
<dbReference type="GO" id="GO:0006353">
    <property type="term" value="P:DNA-templated transcription termination"/>
    <property type="evidence" value="ECO:0007669"/>
    <property type="project" value="UniProtKB-UniRule"/>
</dbReference>
<keyword evidence="4 6" id="KW-0805">Transcription regulation</keyword>
<dbReference type="GO" id="GO:0005829">
    <property type="term" value="C:cytosol"/>
    <property type="evidence" value="ECO:0007669"/>
    <property type="project" value="TreeGrafter"/>
</dbReference>
<keyword evidence="2 6" id="KW-0889">Transcription antitermination</keyword>
<dbReference type="PANTHER" id="PTHR11078:SF3">
    <property type="entry name" value="ANTITERMINATION NUSB DOMAIN-CONTAINING PROTEIN"/>
    <property type="match status" value="1"/>
</dbReference>
<dbReference type="Proteomes" id="UP000317835">
    <property type="component" value="Chromosome"/>
</dbReference>
<dbReference type="InterPro" id="IPR035926">
    <property type="entry name" value="NusB-like_sf"/>
</dbReference>
<feature type="region of interest" description="Disordered" evidence="7">
    <location>
        <begin position="209"/>
        <end position="245"/>
    </location>
</feature>
<dbReference type="HAMAP" id="MF_00073">
    <property type="entry name" value="NusB"/>
    <property type="match status" value="1"/>
</dbReference>
<evidence type="ECO:0000256" key="3">
    <source>
        <dbReference type="ARBA" id="ARBA00022884"/>
    </source>
</evidence>
<dbReference type="Pfam" id="PF01029">
    <property type="entry name" value="NusB"/>
    <property type="match status" value="1"/>
</dbReference>
<evidence type="ECO:0000256" key="7">
    <source>
        <dbReference type="SAM" id="MobiDB-lite"/>
    </source>
</evidence>
<dbReference type="InterPro" id="IPR006027">
    <property type="entry name" value="NusB_RsmB_TIM44"/>
</dbReference>
<evidence type="ECO:0000313" key="10">
    <source>
        <dbReference type="Proteomes" id="UP000317835"/>
    </source>
</evidence>
<evidence type="ECO:0000259" key="8">
    <source>
        <dbReference type="Pfam" id="PF01029"/>
    </source>
</evidence>
<dbReference type="InterPro" id="IPR011605">
    <property type="entry name" value="NusB_fam"/>
</dbReference>
<dbReference type="Gene3D" id="1.10.940.10">
    <property type="entry name" value="NusB-like"/>
    <property type="match status" value="1"/>
</dbReference>